<dbReference type="AlphaFoldDB" id="A0A0E9WQ64"/>
<proteinExistence type="predicted"/>
<accession>A0A0E9WQ64</accession>
<reference evidence="1" key="1">
    <citation type="submission" date="2014-11" db="EMBL/GenBank/DDBJ databases">
        <authorList>
            <person name="Amaro Gonzalez C."/>
        </authorList>
    </citation>
    <scope>NUCLEOTIDE SEQUENCE</scope>
</reference>
<protein>
    <submittedName>
        <fullName evidence="1">Uncharacterized protein</fullName>
    </submittedName>
</protein>
<reference evidence="1" key="2">
    <citation type="journal article" date="2015" name="Fish Shellfish Immunol.">
        <title>Early steps in the European eel (Anguilla anguilla)-Vibrio vulnificus interaction in the gills: Role of the RtxA13 toxin.</title>
        <authorList>
            <person name="Callol A."/>
            <person name="Pajuelo D."/>
            <person name="Ebbesson L."/>
            <person name="Teles M."/>
            <person name="MacKenzie S."/>
            <person name="Amaro C."/>
        </authorList>
    </citation>
    <scope>NUCLEOTIDE SEQUENCE</scope>
</reference>
<dbReference type="EMBL" id="GBXM01016974">
    <property type="protein sequence ID" value="JAH91603.1"/>
    <property type="molecule type" value="Transcribed_RNA"/>
</dbReference>
<name>A0A0E9WQ64_ANGAN</name>
<organism evidence="1">
    <name type="scientific">Anguilla anguilla</name>
    <name type="common">European freshwater eel</name>
    <name type="synonym">Muraena anguilla</name>
    <dbReference type="NCBI Taxonomy" id="7936"/>
    <lineage>
        <taxon>Eukaryota</taxon>
        <taxon>Metazoa</taxon>
        <taxon>Chordata</taxon>
        <taxon>Craniata</taxon>
        <taxon>Vertebrata</taxon>
        <taxon>Euteleostomi</taxon>
        <taxon>Actinopterygii</taxon>
        <taxon>Neopterygii</taxon>
        <taxon>Teleostei</taxon>
        <taxon>Anguilliformes</taxon>
        <taxon>Anguillidae</taxon>
        <taxon>Anguilla</taxon>
    </lineage>
</organism>
<sequence length="40" mass="4780">MHTFCRQTFTHNVQTTNTYFNSLRPPLNIQQIRTLKVCII</sequence>
<evidence type="ECO:0000313" key="1">
    <source>
        <dbReference type="EMBL" id="JAH91603.1"/>
    </source>
</evidence>